<dbReference type="Proteomes" id="UP000016922">
    <property type="component" value="Unassembled WGS sequence"/>
</dbReference>
<comment type="subcellular location">
    <subcellularLocation>
        <location evidence="1">Membrane</location>
        <topology evidence="1">Multi-pass membrane protein</topology>
    </subcellularLocation>
</comment>
<keyword evidence="4 7" id="KW-1133">Transmembrane helix</keyword>
<keyword evidence="9" id="KW-1185">Reference proteome</keyword>
<evidence type="ECO:0000256" key="3">
    <source>
        <dbReference type="ARBA" id="ARBA00022692"/>
    </source>
</evidence>
<protein>
    <recommendedName>
        <fullName evidence="10">MATE efflux family protein</fullName>
    </recommendedName>
</protein>
<feature type="transmembrane region" description="Helical" evidence="7">
    <location>
        <begin position="292"/>
        <end position="310"/>
    </location>
</feature>
<dbReference type="GO" id="GO:0015297">
    <property type="term" value="F:antiporter activity"/>
    <property type="evidence" value="ECO:0007669"/>
    <property type="project" value="InterPro"/>
</dbReference>
<dbReference type="GO" id="GO:1990961">
    <property type="term" value="P:xenobiotic detoxification by transmembrane export across the plasma membrane"/>
    <property type="evidence" value="ECO:0007669"/>
    <property type="project" value="InterPro"/>
</dbReference>
<dbReference type="HOGENOM" id="CLU_012893_1_2_1"/>
<dbReference type="NCBIfam" id="TIGR00797">
    <property type="entry name" value="matE"/>
    <property type="match status" value="1"/>
</dbReference>
<evidence type="ECO:0000256" key="5">
    <source>
        <dbReference type="ARBA" id="ARBA00023136"/>
    </source>
</evidence>
<feature type="compositionally biased region" description="Polar residues" evidence="6">
    <location>
        <begin position="17"/>
        <end position="26"/>
    </location>
</feature>
<feature type="transmembrane region" description="Helical" evidence="7">
    <location>
        <begin position="217"/>
        <end position="239"/>
    </location>
</feature>
<accession>S3CSH5</accession>
<keyword evidence="5 7" id="KW-0472">Membrane</keyword>
<dbReference type="OrthoDB" id="2126698at2759"/>
<feature type="transmembrane region" description="Helical" evidence="7">
    <location>
        <begin position="371"/>
        <end position="390"/>
    </location>
</feature>
<evidence type="ECO:0008006" key="10">
    <source>
        <dbReference type="Google" id="ProtNLM"/>
    </source>
</evidence>
<evidence type="ECO:0000256" key="1">
    <source>
        <dbReference type="ARBA" id="ARBA00004141"/>
    </source>
</evidence>
<dbReference type="eggNOG" id="KOG1347">
    <property type="taxonomic scope" value="Eukaryota"/>
</dbReference>
<gene>
    <name evidence="8" type="ORF">GLAREA_00537</name>
</gene>
<dbReference type="RefSeq" id="XP_008083486.1">
    <property type="nucleotide sequence ID" value="XM_008085295.1"/>
</dbReference>
<reference evidence="8 9" key="1">
    <citation type="journal article" date="2013" name="BMC Genomics">
        <title>Genomics-driven discovery of the pneumocandin biosynthetic gene cluster in the fungus Glarea lozoyensis.</title>
        <authorList>
            <person name="Chen L."/>
            <person name="Yue Q."/>
            <person name="Zhang X."/>
            <person name="Xiang M."/>
            <person name="Wang C."/>
            <person name="Li S."/>
            <person name="Che Y."/>
            <person name="Ortiz-Lopez F.J."/>
            <person name="Bills G.F."/>
            <person name="Liu X."/>
            <person name="An Z."/>
        </authorList>
    </citation>
    <scope>NUCLEOTIDE SEQUENCE [LARGE SCALE GENOMIC DNA]</scope>
    <source>
        <strain evidence="9">ATCC 20868 / MF5171</strain>
    </source>
</reference>
<dbReference type="GeneID" id="19459595"/>
<feature type="transmembrane region" description="Helical" evidence="7">
    <location>
        <begin position="468"/>
        <end position="491"/>
    </location>
</feature>
<comment type="similarity">
    <text evidence="2">Belongs to the multi antimicrobial extrusion (MATE) (TC 2.A.66.1) family.</text>
</comment>
<feature type="transmembrane region" description="Helical" evidence="7">
    <location>
        <begin position="245"/>
        <end position="271"/>
    </location>
</feature>
<proteinExistence type="inferred from homology"/>
<name>S3CSH5_GLAL2</name>
<dbReference type="GO" id="GO:0016020">
    <property type="term" value="C:membrane"/>
    <property type="evidence" value="ECO:0007669"/>
    <property type="project" value="UniProtKB-SubCell"/>
</dbReference>
<dbReference type="PANTHER" id="PTHR11206">
    <property type="entry name" value="MULTIDRUG RESISTANCE PROTEIN"/>
    <property type="match status" value="1"/>
</dbReference>
<feature type="region of interest" description="Disordered" evidence="6">
    <location>
        <begin position="1"/>
        <end position="56"/>
    </location>
</feature>
<dbReference type="CDD" id="cd13132">
    <property type="entry name" value="MATE_eukaryotic"/>
    <property type="match status" value="1"/>
</dbReference>
<evidence type="ECO:0000256" key="2">
    <source>
        <dbReference type="ARBA" id="ARBA00010199"/>
    </source>
</evidence>
<evidence type="ECO:0000256" key="6">
    <source>
        <dbReference type="SAM" id="MobiDB-lite"/>
    </source>
</evidence>
<feature type="transmembrane region" description="Helical" evidence="7">
    <location>
        <begin position="108"/>
        <end position="133"/>
    </location>
</feature>
<feature type="transmembrane region" description="Helical" evidence="7">
    <location>
        <begin position="154"/>
        <end position="176"/>
    </location>
</feature>
<dbReference type="GO" id="GO:0042910">
    <property type="term" value="F:xenobiotic transmembrane transporter activity"/>
    <property type="evidence" value="ECO:0007669"/>
    <property type="project" value="InterPro"/>
</dbReference>
<organism evidence="8 9">
    <name type="scientific">Glarea lozoyensis (strain ATCC 20868 / MF5171)</name>
    <dbReference type="NCBI Taxonomy" id="1116229"/>
    <lineage>
        <taxon>Eukaryota</taxon>
        <taxon>Fungi</taxon>
        <taxon>Dikarya</taxon>
        <taxon>Ascomycota</taxon>
        <taxon>Pezizomycotina</taxon>
        <taxon>Leotiomycetes</taxon>
        <taxon>Helotiales</taxon>
        <taxon>Helotiaceae</taxon>
        <taxon>Glarea</taxon>
    </lineage>
</organism>
<sequence length="536" mass="57922">MDNPNDSKSWLPKFLQAKSSPTSTPPNEREPLIPKPANSQSVSSSATEGETYEVDEETSKTKQWLSEFLLLLRGSLPVILAYTLQNSLQTISVLIVGRLSPEALATAAFSYMFAMSTAWLIALGGSTALDTLASSTFTGSKNPHDLGVLLQRSFIVLTAFYVPVAILWACSAPVFRLLGQEEYICVDSAKFLTALIPGGLGYVYFETMKKYLQAQEIMRPGTYVLLLTSPLSAGLNYLFVYTFKLHLIGAPLATGLSYWISFLLLVAYARFVAGSRCWGGWSRACLQNMSTFARLAILGVVHVGTEWWAFEIVALAAGRLGTIPLAAQSVIMTTDQVMNTIPFGIGVAASARVGNLLGARNAKGAARAANVAAWLSMFMGLLVLIVLMAVKDFYAKIFNDDVNVVRLTAEVMPYVALFQIADGLNGSCGGSLRGMGRQHIGAAVNLVSYYMGALPLGIWLAFHGWGLAGLWVGQCIALYLVGALEWIVVAWSDWDHQVDMAFKRMDCAEQVEAGIGEYLPEGQTNGGVGSTERPAV</sequence>
<dbReference type="KEGG" id="glz:GLAREA_00537"/>
<dbReference type="InterPro" id="IPR045069">
    <property type="entry name" value="MATE_euk"/>
</dbReference>
<evidence type="ECO:0000256" key="4">
    <source>
        <dbReference type="ARBA" id="ARBA00022989"/>
    </source>
</evidence>
<feature type="transmembrane region" description="Helical" evidence="7">
    <location>
        <begin position="442"/>
        <end position="462"/>
    </location>
</feature>
<dbReference type="AlphaFoldDB" id="S3CSH5"/>
<evidence type="ECO:0000256" key="7">
    <source>
        <dbReference type="SAM" id="Phobius"/>
    </source>
</evidence>
<dbReference type="STRING" id="1116229.S3CSH5"/>
<dbReference type="InterPro" id="IPR002528">
    <property type="entry name" value="MATE_fam"/>
</dbReference>
<evidence type="ECO:0000313" key="9">
    <source>
        <dbReference type="Proteomes" id="UP000016922"/>
    </source>
</evidence>
<dbReference type="EMBL" id="KE145367">
    <property type="protein sequence ID" value="EPE29377.1"/>
    <property type="molecule type" value="Genomic_DNA"/>
</dbReference>
<evidence type="ECO:0000313" key="8">
    <source>
        <dbReference type="EMBL" id="EPE29377.1"/>
    </source>
</evidence>
<dbReference type="OMA" id="EFWILLK"/>
<dbReference type="Pfam" id="PF01554">
    <property type="entry name" value="MatE"/>
    <property type="match status" value="2"/>
</dbReference>
<keyword evidence="3 7" id="KW-0812">Transmembrane</keyword>
<feature type="compositionally biased region" description="Polar residues" evidence="6">
    <location>
        <begin position="37"/>
        <end position="48"/>
    </location>
</feature>